<dbReference type="OrthoDB" id="441412at2759"/>
<dbReference type="GO" id="GO:0005216">
    <property type="term" value="F:monoatomic ion channel activity"/>
    <property type="evidence" value="ECO:0007669"/>
    <property type="project" value="InterPro"/>
</dbReference>
<feature type="transmembrane region" description="Helical" evidence="11">
    <location>
        <begin position="393"/>
        <end position="412"/>
    </location>
</feature>
<dbReference type="InterPro" id="IPR018422">
    <property type="entry name" value="Cation/H_exchanger_CPA1"/>
</dbReference>
<feature type="compositionally biased region" description="Basic and acidic residues" evidence="10">
    <location>
        <begin position="1182"/>
        <end position="1192"/>
    </location>
</feature>
<keyword evidence="8 11" id="KW-0472">Membrane</keyword>
<keyword evidence="5 11" id="KW-1133">Transmembrane helix</keyword>
<dbReference type="SUPFAM" id="SSF51206">
    <property type="entry name" value="cAMP-binding domain-like"/>
    <property type="match status" value="1"/>
</dbReference>
<feature type="transmembrane region" description="Helical" evidence="11">
    <location>
        <begin position="292"/>
        <end position="313"/>
    </location>
</feature>
<evidence type="ECO:0000256" key="7">
    <source>
        <dbReference type="ARBA" id="ARBA00023065"/>
    </source>
</evidence>
<dbReference type="PROSITE" id="PS50042">
    <property type="entry name" value="CNMP_BINDING_3"/>
    <property type="match status" value="1"/>
</dbReference>
<comment type="subcellular location">
    <subcellularLocation>
        <location evidence="1">Cell membrane</location>
        <topology evidence="1">Multi-pass membrane protein</topology>
    </subcellularLocation>
</comment>
<feature type="transmembrane region" description="Helical" evidence="11">
    <location>
        <begin position="80"/>
        <end position="97"/>
    </location>
</feature>
<evidence type="ECO:0000256" key="4">
    <source>
        <dbReference type="ARBA" id="ARBA00022692"/>
    </source>
</evidence>
<feature type="transmembrane region" description="Helical" evidence="11">
    <location>
        <begin position="250"/>
        <end position="272"/>
    </location>
</feature>
<evidence type="ECO:0000256" key="8">
    <source>
        <dbReference type="ARBA" id="ARBA00023136"/>
    </source>
</evidence>
<dbReference type="Pfam" id="PF00027">
    <property type="entry name" value="cNMP_binding"/>
    <property type="match status" value="1"/>
</dbReference>
<dbReference type="CDD" id="cd00038">
    <property type="entry name" value="CAP_ED"/>
    <property type="match status" value="1"/>
</dbReference>
<evidence type="ECO:0000256" key="9">
    <source>
        <dbReference type="ARBA" id="ARBA00023201"/>
    </source>
</evidence>
<dbReference type="GO" id="GO:0051453">
    <property type="term" value="P:regulation of intracellular pH"/>
    <property type="evidence" value="ECO:0007669"/>
    <property type="project" value="TreeGrafter"/>
</dbReference>
<dbReference type="GO" id="GO:0015386">
    <property type="term" value="F:potassium:proton antiporter activity"/>
    <property type="evidence" value="ECO:0007669"/>
    <property type="project" value="TreeGrafter"/>
</dbReference>
<dbReference type="InterPro" id="IPR027359">
    <property type="entry name" value="Volt_channel_dom_sf"/>
</dbReference>
<protein>
    <submittedName>
        <fullName evidence="12">Sodium hydrogen exchanger 10-like</fullName>
    </submittedName>
</protein>
<dbReference type="InterPro" id="IPR014710">
    <property type="entry name" value="RmlC-like_jellyroll"/>
</dbReference>
<feature type="transmembrane region" description="Helical" evidence="11">
    <location>
        <begin position="362"/>
        <end position="381"/>
    </location>
</feature>
<dbReference type="Pfam" id="PF00520">
    <property type="entry name" value="Ion_trans"/>
    <property type="match status" value="1"/>
</dbReference>
<keyword evidence="6" id="KW-0915">Sodium</keyword>
<dbReference type="Pfam" id="PF00999">
    <property type="entry name" value="Na_H_Exchanger"/>
    <property type="match status" value="1"/>
</dbReference>
<evidence type="ECO:0000256" key="5">
    <source>
        <dbReference type="ARBA" id="ARBA00022989"/>
    </source>
</evidence>
<keyword evidence="2" id="KW-0813">Transport</keyword>
<evidence type="ECO:0000256" key="3">
    <source>
        <dbReference type="ARBA" id="ARBA00022475"/>
    </source>
</evidence>
<feature type="transmembrane region" description="Helical" evidence="11">
    <location>
        <begin position="138"/>
        <end position="160"/>
    </location>
</feature>
<keyword evidence="3" id="KW-1003">Cell membrane</keyword>
<evidence type="ECO:0000256" key="11">
    <source>
        <dbReference type="SAM" id="Phobius"/>
    </source>
</evidence>
<dbReference type="PANTHER" id="PTHR10110">
    <property type="entry name" value="SODIUM/HYDROGEN EXCHANGER"/>
    <property type="match status" value="1"/>
</dbReference>
<evidence type="ECO:0000313" key="13">
    <source>
        <dbReference type="Proteomes" id="UP001152795"/>
    </source>
</evidence>
<dbReference type="Gene3D" id="6.10.140.1330">
    <property type="match status" value="1"/>
</dbReference>
<gene>
    <name evidence="12" type="ORF">PACLA_8A072381</name>
</gene>
<keyword evidence="7" id="KW-0406">Ion transport</keyword>
<dbReference type="InterPro" id="IPR018490">
    <property type="entry name" value="cNMP-bd_dom_sf"/>
</dbReference>
<feature type="transmembrane region" description="Helical" evidence="11">
    <location>
        <begin position="42"/>
        <end position="60"/>
    </location>
</feature>
<sequence length="1192" mass="133076">MTNNTTGHVHESHEEHVPPYAVLFIFTACCIGALCRQIMKGWPIPYTVVLIFLGLVFGVFSANFPDVQVYTTMASQNPHLLLTTFLPVLLFESAFAMDVHTFYKMFWQIVYLAVVCMAICSALAGVMAKLVFTYEWSWFVALMFGSIISATDPVAVVALLNELGVSKQLSTIIEGESLLNDGMAIVLYKIFYNLAFSSMTATEIGLYFPRVALGGFFFGLVIGKIVVFWLQRVFNDAMVEITITLASTYLTYYIGEEVLGVSGVLAVVMLGIEINSQKTSISPEVEVFLHKFWEMLAYLANTLIFIMVGVVIMEKALSEIDLRDGFLIIVDYLGICVIRATVLMMAGPVLARIGYGLTWQNAVILCWGGLRGAVGLALALQVALDYKAVGNKVLLHTAGIVIFTLFLNATTIKKLLELLGMSEISDSKKIAMANAVKRVQDTTARTFKMLRTDRFLADAHWALAENVCQVENPYIVGGVYEKEEGEQQLVVIRHSTCPCCSSRVPNQPSPKEFAEMTEEGRLRMIKAQKVSYWKQFEHGMLSRDAVQTLMATADTAMDTKDRCVELSDLNVHWEVPPFLLKLKDKIESLKKMDPTEIIPAPDHPIRRRLYYVATNFWFDTTVNMLIIINMIPISLELSVDEDVSYFIVLRVLNYIFCSIYVSEAIVKIVAFGRYYFSDYWNLLDLLIVIFSLIDIVIDMATNGATGSFSPAILRVARVFRILRMGRLLRLLKTMMPKIISMINDVIHHQLSFGYDVGKGFIVGEEEVSKHIHDMVADKRVARDLKARSEKGRLDVVKSLGLLQKEYPGIAISVKTRQSIRSVLNTAMDAVHNLRGGGLLDETEAKKLEKVIEVKMKRQLSAPSYIHPPSPEVLLRSTVWLEGMDEEIIDYVASLAVEKIFDSGDTIVRQGDKTDGMYLIITGLVKMIGVSIPLKEHDETRLGEMNVQTDYLCAGNIIGEMGMLTGSARNASVICETTVQLYFLSVEKMEKALQLYPSLTESIWRVCSIRIAVPLLMSHPTYSGWTKEKIRLFCEKSTMVDLPKASQGQTIFQPSPHAVELVLIHGKVTCVSNRDTFEGPCILPNCDERLLVHHTDGTSPRILEIQGVESDSHLGTTRLQSITEEDLAEIESKISNANSDKSALSATEVKFRGKAPPVNRALEPLPHKYKGMPLSVSLTPENDPTKLTDVSEK</sequence>
<evidence type="ECO:0000256" key="6">
    <source>
        <dbReference type="ARBA" id="ARBA00023053"/>
    </source>
</evidence>
<dbReference type="InterPro" id="IPR005821">
    <property type="entry name" value="Ion_trans_dom"/>
</dbReference>
<feature type="transmembrane region" description="Helical" evidence="11">
    <location>
        <begin position="207"/>
        <end position="230"/>
    </location>
</feature>
<comment type="caution">
    <text evidence="12">The sequence shown here is derived from an EMBL/GenBank/DDBJ whole genome shotgun (WGS) entry which is preliminary data.</text>
</comment>
<proteinExistence type="predicted"/>
<dbReference type="SUPFAM" id="SSF81324">
    <property type="entry name" value="Voltage-gated potassium channels"/>
    <property type="match status" value="1"/>
</dbReference>
<dbReference type="Proteomes" id="UP001152795">
    <property type="component" value="Unassembled WGS sequence"/>
</dbReference>
<feature type="transmembrane region" description="Helical" evidence="11">
    <location>
        <begin position="325"/>
        <end position="350"/>
    </location>
</feature>
<accession>A0A6S7FG71</accession>
<name>A0A6S7FG71_PARCT</name>
<dbReference type="AlphaFoldDB" id="A0A6S7FG71"/>
<organism evidence="12 13">
    <name type="scientific">Paramuricea clavata</name>
    <name type="common">Red gorgonian</name>
    <name type="synonym">Violescent sea-whip</name>
    <dbReference type="NCBI Taxonomy" id="317549"/>
    <lineage>
        <taxon>Eukaryota</taxon>
        <taxon>Metazoa</taxon>
        <taxon>Cnidaria</taxon>
        <taxon>Anthozoa</taxon>
        <taxon>Octocorallia</taxon>
        <taxon>Malacalcyonacea</taxon>
        <taxon>Plexauridae</taxon>
        <taxon>Paramuricea</taxon>
    </lineage>
</organism>
<evidence type="ECO:0000313" key="12">
    <source>
        <dbReference type="EMBL" id="CAB3978445.1"/>
    </source>
</evidence>
<dbReference type="GO" id="GO:0015385">
    <property type="term" value="F:sodium:proton antiporter activity"/>
    <property type="evidence" value="ECO:0007669"/>
    <property type="project" value="InterPro"/>
</dbReference>
<feature type="transmembrane region" description="Helical" evidence="11">
    <location>
        <begin position="109"/>
        <end position="132"/>
    </location>
</feature>
<reference evidence="12" key="1">
    <citation type="submission" date="2020-04" db="EMBL/GenBank/DDBJ databases">
        <authorList>
            <person name="Alioto T."/>
            <person name="Alioto T."/>
            <person name="Gomez Garrido J."/>
        </authorList>
    </citation>
    <scope>NUCLEOTIDE SEQUENCE</scope>
    <source>
        <strain evidence="12">A484AB</strain>
    </source>
</reference>
<keyword evidence="13" id="KW-1185">Reference proteome</keyword>
<dbReference type="InterPro" id="IPR006153">
    <property type="entry name" value="Cation/H_exchanger_TM"/>
</dbReference>
<dbReference type="SMART" id="SM00100">
    <property type="entry name" value="cNMP"/>
    <property type="match status" value="1"/>
</dbReference>
<feature type="region of interest" description="Disordered" evidence="10">
    <location>
        <begin position="1154"/>
        <end position="1192"/>
    </location>
</feature>
<dbReference type="PANTHER" id="PTHR10110:SF86">
    <property type="entry name" value="SODIUM_HYDROGEN EXCHANGER 7"/>
    <property type="match status" value="1"/>
</dbReference>
<evidence type="ECO:0000256" key="10">
    <source>
        <dbReference type="SAM" id="MobiDB-lite"/>
    </source>
</evidence>
<dbReference type="Gene3D" id="1.20.120.350">
    <property type="entry name" value="Voltage-gated potassium channels. Chain C"/>
    <property type="match status" value="1"/>
</dbReference>
<dbReference type="GO" id="GO:0005886">
    <property type="term" value="C:plasma membrane"/>
    <property type="evidence" value="ECO:0007669"/>
    <property type="project" value="UniProtKB-SubCell"/>
</dbReference>
<dbReference type="Gene3D" id="2.60.120.10">
    <property type="entry name" value="Jelly Rolls"/>
    <property type="match status" value="1"/>
</dbReference>
<keyword evidence="4 11" id="KW-0812">Transmembrane</keyword>
<evidence type="ECO:0000256" key="2">
    <source>
        <dbReference type="ARBA" id="ARBA00022448"/>
    </source>
</evidence>
<evidence type="ECO:0000256" key="1">
    <source>
        <dbReference type="ARBA" id="ARBA00004651"/>
    </source>
</evidence>
<dbReference type="InterPro" id="IPR000595">
    <property type="entry name" value="cNMP-bd_dom"/>
</dbReference>
<dbReference type="EMBL" id="CACRXK020000113">
    <property type="protein sequence ID" value="CAB3978445.1"/>
    <property type="molecule type" value="Genomic_DNA"/>
</dbReference>
<keyword evidence="9" id="KW-0739">Sodium transport</keyword>
<feature type="transmembrane region" description="Helical" evidence="11">
    <location>
        <begin position="17"/>
        <end position="35"/>
    </location>
</feature>
<dbReference type="GO" id="GO:0098719">
    <property type="term" value="P:sodium ion import across plasma membrane"/>
    <property type="evidence" value="ECO:0007669"/>
    <property type="project" value="TreeGrafter"/>
</dbReference>